<gene>
    <name evidence="1" type="ORF">YPIP275_3093</name>
</gene>
<evidence type="ECO:0000313" key="1">
    <source>
        <dbReference type="EMBL" id="EDR31568.1"/>
    </source>
</evidence>
<dbReference type="Proteomes" id="UP000004430">
    <property type="component" value="Unassembled WGS sequence"/>
</dbReference>
<evidence type="ECO:0000313" key="2">
    <source>
        <dbReference type="Proteomes" id="UP000004430"/>
    </source>
</evidence>
<sequence>MQLLPIKLIVRQHGLPHSPKSRSSSAYNTNFISQLLLVISPLAH</sequence>
<reference evidence="1 2" key="1">
    <citation type="submission" date="2008-01" db="EMBL/GenBank/DDBJ databases">
        <title>Yersinia pestis Strain IP275 project at JCVI/TIGR.</title>
        <authorList>
            <person name="Ravel J."/>
            <person name="Eppinger M."/>
            <person name="Fricke W.F."/>
            <person name="Rosovitz M."/>
            <person name="Lindler L.E."/>
            <person name="Bearden S."/>
            <person name="Shriefer M."/>
        </authorList>
    </citation>
    <scope>NUCLEOTIDE SEQUENCE [LARGE SCALE GENOMIC DNA]</scope>
    <source>
        <strain evidence="1 2">IP275</strain>
    </source>
</reference>
<name>A0AAV3BFH1_YERPE</name>
<comment type="caution">
    <text evidence="1">The sequence shown here is derived from an EMBL/GenBank/DDBJ whole genome shotgun (WGS) entry which is preliminary data.</text>
</comment>
<reference evidence="1 2" key="2">
    <citation type="submission" date="2010-03" db="EMBL/GenBank/DDBJ databases">
        <authorList>
            <person name="Payne S.H."/>
            <person name="Sutton G.G."/>
        </authorList>
    </citation>
    <scope>NUCLEOTIDE SEQUENCE [LARGE SCALE GENOMIC DNA]</scope>
    <source>
        <strain evidence="1 2">IP275</strain>
    </source>
</reference>
<dbReference type="EMBL" id="AAOS02000020">
    <property type="protein sequence ID" value="EDR31568.1"/>
    <property type="molecule type" value="Genomic_DNA"/>
</dbReference>
<protein>
    <recommendedName>
        <fullName evidence="3">Transposase</fullName>
    </recommendedName>
</protein>
<evidence type="ECO:0008006" key="3">
    <source>
        <dbReference type="Google" id="ProtNLM"/>
    </source>
</evidence>
<organism evidence="1 2">
    <name type="scientific">Yersinia pestis biovar Orientalis str. IP275</name>
    <dbReference type="NCBI Taxonomy" id="373665"/>
    <lineage>
        <taxon>Bacteria</taxon>
        <taxon>Pseudomonadati</taxon>
        <taxon>Pseudomonadota</taxon>
        <taxon>Gammaproteobacteria</taxon>
        <taxon>Enterobacterales</taxon>
        <taxon>Yersiniaceae</taxon>
        <taxon>Yersinia</taxon>
    </lineage>
</organism>
<proteinExistence type="predicted"/>
<dbReference type="AlphaFoldDB" id="A0AAV3BFH1"/>
<accession>A0AAV3BFH1</accession>